<feature type="domain" description="4Fe-4S ferredoxin-type" evidence="5">
    <location>
        <begin position="295"/>
        <end position="325"/>
    </location>
</feature>
<keyword evidence="1" id="KW-0813">Transport</keyword>
<dbReference type="Gene3D" id="1.10.1060.10">
    <property type="entry name" value="Alpha-helical ferredoxin"/>
    <property type="match status" value="1"/>
</dbReference>
<keyword evidence="2" id="KW-0004">4Fe-4S</keyword>
<evidence type="ECO:0000256" key="3">
    <source>
        <dbReference type="ARBA" id="ARBA00022737"/>
    </source>
</evidence>
<dbReference type="Pfam" id="PF13183">
    <property type="entry name" value="Fer4_8"/>
    <property type="match status" value="1"/>
</dbReference>
<keyword evidence="3" id="KW-0677">Repeat</keyword>
<keyword evidence="2" id="KW-0479">Metal-binding</keyword>
<dbReference type="AlphaFoldDB" id="A0A381UAX2"/>
<dbReference type="NCBIfam" id="TIGR00273">
    <property type="entry name" value="LutB/LldF family L-lactate oxidation iron-sulfur protein"/>
    <property type="match status" value="1"/>
</dbReference>
<dbReference type="GO" id="GO:0006089">
    <property type="term" value="P:lactate metabolic process"/>
    <property type="evidence" value="ECO:0007669"/>
    <property type="project" value="InterPro"/>
</dbReference>
<dbReference type="InterPro" id="IPR004452">
    <property type="entry name" value="LutB/LldF"/>
</dbReference>
<keyword evidence="2" id="KW-0408">Iron</keyword>
<feature type="non-terminal residue" evidence="6">
    <location>
        <position position="1"/>
    </location>
</feature>
<protein>
    <recommendedName>
        <fullName evidence="5">4Fe-4S ferredoxin-type domain-containing protein</fullName>
    </recommendedName>
</protein>
<dbReference type="Gene3D" id="3.40.50.10420">
    <property type="entry name" value="NagB/RpiA/CoA transferase-like"/>
    <property type="match status" value="1"/>
</dbReference>
<dbReference type="PANTHER" id="PTHR47153">
    <property type="entry name" value="LACTATE UTILIZATION PROTEIN B"/>
    <property type="match status" value="1"/>
</dbReference>
<dbReference type="SUPFAM" id="SSF100950">
    <property type="entry name" value="NagB/RpiA/CoA transferase-like"/>
    <property type="match status" value="1"/>
</dbReference>
<evidence type="ECO:0000256" key="1">
    <source>
        <dbReference type="ARBA" id="ARBA00022448"/>
    </source>
</evidence>
<dbReference type="PROSITE" id="PS00198">
    <property type="entry name" value="4FE4S_FER_1"/>
    <property type="match status" value="1"/>
</dbReference>
<proteinExistence type="predicted"/>
<organism evidence="6">
    <name type="scientific">marine metagenome</name>
    <dbReference type="NCBI Taxonomy" id="408172"/>
    <lineage>
        <taxon>unclassified sequences</taxon>
        <taxon>metagenomes</taxon>
        <taxon>ecological metagenomes</taxon>
    </lineage>
</organism>
<dbReference type="InterPro" id="IPR024185">
    <property type="entry name" value="FTHF_cligase-like_sf"/>
</dbReference>
<dbReference type="InterPro" id="IPR037171">
    <property type="entry name" value="NagB/RpiA_transferase-like"/>
</dbReference>
<dbReference type="InterPro" id="IPR009051">
    <property type="entry name" value="Helical_ferredxn"/>
</dbReference>
<accession>A0A381UAX2</accession>
<evidence type="ECO:0000256" key="2">
    <source>
        <dbReference type="ARBA" id="ARBA00022485"/>
    </source>
</evidence>
<dbReference type="Pfam" id="PF02589">
    <property type="entry name" value="LUD_dom"/>
    <property type="match status" value="1"/>
</dbReference>
<reference evidence="6" key="1">
    <citation type="submission" date="2018-05" db="EMBL/GenBank/DDBJ databases">
        <authorList>
            <person name="Lanie J.A."/>
            <person name="Ng W.-L."/>
            <person name="Kazmierczak K.M."/>
            <person name="Andrzejewski T.M."/>
            <person name="Davidsen T.M."/>
            <person name="Wayne K.J."/>
            <person name="Tettelin H."/>
            <person name="Glass J.I."/>
            <person name="Rusch D."/>
            <person name="Podicherti R."/>
            <person name="Tsui H.-C.T."/>
            <person name="Winkler M.E."/>
        </authorList>
    </citation>
    <scope>NUCLEOTIDE SEQUENCE</scope>
</reference>
<dbReference type="GO" id="GO:0051539">
    <property type="term" value="F:4 iron, 4 sulfur cluster binding"/>
    <property type="evidence" value="ECO:0007669"/>
    <property type="project" value="UniProtKB-KW"/>
</dbReference>
<keyword evidence="2" id="KW-0411">Iron-sulfur</keyword>
<sequence length="463" mass="51034">VAFHRRVTDALADHQLRVALDRTTNRFANSRLEGLASLPNVEHVRDQARAIRMRTLENLDKQLEQFEEAVGVAGGHVHWARNATEASRIVLDLAKSRKVQRVVKSKSMISEEIELNKALIDAGLNVIESDLGEYIIQLANEMPSHIIAPAVHKTKEEVGRLFAEKLGVPLTHDPEQMAKIARERLRNVFLRADLGISGVNFGVAETGTIAIVTNEGNASLTVSAPRIHVAMMGIERLVPTLDDLTVMLELLARSATGQKLTVYTDLLTGPRHDDQDGPEELHVVLLDNGRSGLLGTSMAEVLACIRCGACLNVCPVYREIGGHAYGSVYPGPIGAVLTPAIGGLEHWEALPMASSLCGACRDACPVRIDLPRMLLELRAKRANANRLPLWLKLGLKIYAATATRPQLFRVMVSVSRWVLGKFSTGGWLRWLPSPLSGWTYSRDFPVFADQSFSEQWQSRCTNR</sequence>
<evidence type="ECO:0000256" key="4">
    <source>
        <dbReference type="ARBA" id="ARBA00022982"/>
    </source>
</evidence>
<keyword evidence="4" id="KW-0249">Electron transport</keyword>
<evidence type="ECO:0000259" key="5">
    <source>
        <dbReference type="PROSITE" id="PS51379"/>
    </source>
</evidence>
<gene>
    <name evidence="6" type="ORF">METZ01_LOCUS76597</name>
</gene>
<dbReference type="InterPro" id="IPR003741">
    <property type="entry name" value="LUD_dom"/>
</dbReference>
<dbReference type="PROSITE" id="PS51379">
    <property type="entry name" value="4FE4S_FER_2"/>
    <property type="match status" value="1"/>
</dbReference>
<dbReference type="InterPro" id="IPR017896">
    <property type="entry name" value="4Fe4S_Fe-S-bd"/>
</dbReference>
<dbReference type="EMBL" id="UINC01005818">
    <property type="protein sequence ID" value="SVA23743.1"/>
    <property type="molecule type" value="Genomic_DNA"/>
</dbReference>
<dbReference type="InterPro" id="IPR017900">
    <property type="entry name" value="4Fe4S_Fe_S_CS"/>
</dbReference>
<dbReference type="PANTHER" id="PTHR47153:SF2">
    <property type="entry name" value="LACTATE UTILIZATION PROTEIN B"/>
    <property type="match status" value="1"/>
</dbReference>
<evidence type="ECO:0000313" key="6">
    <source>
        <dbReference type="EMBL" id="SVA23743.1"/>
    </source>
</evidence>
<name>A0A381UAX2_9ZZZZ</name>
<dbReference type="SUPFAM" id="SSF54862">
    <property type="entry name" value="4Fe-4S ferredoxins"/>
    <property type="match status" value="1"/>
</dbReference>